<gene>
    <name evidence="1" type="ORF">Tco_1006215</name>
</gene>
<keyword evidence="2" id="KW-1185">Reference proteome</keyword>
<accession>A0ABQ5FJ01</accession>
<proteinExistence type="predicted"/>
<protein>
    <submittedName>
        <fullName evidence="1">Uncharacterized protein</fullName>
    </submittedName>
</protein>
<comment type="caution">
    <text evidence="1">The sequence shown here is derived from an EMBL/GenBank/DDBJ whole genome shotgun (WGS) entry which is preliminary data.</text>
</comment>
<evidence type="ECO:0000313" key="1">
    <source>
        <dbReference type="EMBL" id="GJT62682.1"/>
    </source>
</evidence>
<sequence length="107" mass="11522">MTALHASIGLKSMHNLVISSKSAPTDFNDFLAFTAVDMSAVGPEEQILNQPDNIPDDVDTENQGRVNGNNGLKNLASSIADLSYCLMANCDDDSILVLKQYNYLVTG</sequence>
<dbReference type="EMBL" id="BQNB010017396">
    <property type="protein sequence ID" value="GJT62682.1"/>
    <property type="molecule type" value="Genomic_DNA"/>
</dbReference>
<reference evidence="1" key="1">
    <citation type="journal article" date="2022" name="Int. J. Mol. Sci.">
        <title>Draft Genome of Tanacetum Coccineum: Genomic Comparison of Closely Related Tanacetum-Family Plants.</title>
        <authorList>
            <person name="Yamashiro T."/>
            <person name="Shiraishi A."/>
            <person name="Nakayama K."/>
            <person name="Satake H."/>
        </authorList>
    </citation>
    <scope>NUCLEOTIDE SEQUENCE</scope>
</reference>
<name>A0ABQ5FJ01_9ASTR</name>
<reference evidence="1" key="2">
    <citation type="submission" date="2022-01" db="EMBL/GenBank/DDBJ databases">
        <authorList>
            <person name="Yamashiro T."/>
            <person name="Shiraishi A."/>
            <person name="Satake H."/>
            <person name="Nakayama K."/>
        </authorList>
    </citation>
    <scope>NUCLEOTIDE SEQUENCE</scope>
</reference>
<evidence type="ECO:0000313" key="2">
    <source>
        <dbReference type="Proteomes" id="UP001151760"/>
    </source>
</evidence>
<organism evidence="1 2">
    <name type="scientific">Tanacetum coccineum</name>
    <dbReference type="NCBI Taxonomy" id="301880"/>
    <lineage>
        <taxon>Eukaryota</taxon>
        <taxon>Viridiplantae</taxon>
        <taxon>Streptophyta</taxon>
        <taxon>Embryophyta</taxon>
        <taxon>Tracheophyta</taxon>
        <taxon>Spermatophyta</taxon>
        <taxon>Magnoliopsida</taxon>
        <taxon>eudicotyledons</taxon>
        <taxon>Gunneridae</taxon>
        <taxon>Pentapetalae</taxon>
        <taxon>asterids</taxon>
        <taxon>campanulids</taxon>
        <taxon>Asterales</taxon>
        <taxon>Asteraceae</taxon>
        <taxon>Asteroideae</taxon>
        <taxon>Anthemideae</taxon>
        <taxon>Anthemidinae</taxon>
        <taxon>Tanacetum</taxon>
    </lineage>
</organism>
<dbReference type="Proteomes" id="UP001151760">
    <property type="component" value="Unassembled WGS sequence"/>
</dbReference>